<dbReference type="RefSeq" id="WP_190418855.1">
    <property type="nucleotide sequence ID" value="NZ_JAMPKK010000005.1"/>
</dbReference>
<dbReference type="InterPro" id="IPR003594">
    <property type="entry name" value="HATPase_dom"/>
</dbReference>
<dbReference type="Pfam" id="PF00072">
    <property type="entry name" value="Response_reg"/>
    <property type="match status" value="1"/>
</dbReference>
<dbReference type="PANTHER" id="PTHR43547:SF2">
    <property type="entry name" value="HYBRID SIGNAL TRANSDUCTION HISTIDINE KINASE C"/>
    <property type="match status" value="1"/>
</dbReference>
<evidence type="ECO:0000256" key="7">
    <source>
        <dbReference type="SAM" id="Coils"/>
    </source>
</evidence>
<keyword evidence="3 6" id="KW-0597">Phosphoprotein</keyword>
<evidence type="ECO:0000256" key="5">
    <source>
        <dbReference type="ARBA" id="ARBA00023012"/>
    </source>
</evidence>
<feature type="coiled-coil region" evidence="7">
    <location>
        <begin position="118"/>
        <end position="148"/>
    </location>
</feature>
<keyword evidence="11" id="KW-1185">Reference proteome</keyword>
<dbReference type="SUPFAM" id="SSF55874">
    <property type="entry name" value="ATPase domain of HSP90 chaperone/DNA topoisomerase II/histidine kinase"/>
    <property type="match status" value="1"/>
</dbReference>
<sequence length="372" mass="42465">MKKILVIEDEPAVRNNLRLLLKAEGFEFIGAENGDVGVKFATVHKPDLIICDIMMPDFDGYAVLNTLRQDKTTAMIPFIFLTAKADRADLRQGMQLGADDYLTKPFTRAELLEAIAIRLKKQEAVTNLQNKIQELQELNVKKDDLLATVSHELRAPLANMKMMIQMLEVIPNEERKQHYRKLLEAECVREMDMVNNILDWQRLESEIQEISLETLILQYWLSNIIERFQIRIEQRQQILKVNLPPHLPPITSDRACLEQILRELVNNACKYTPKYGEISISVELNDSARESNSTTTVIFKIANQAEIAAAYLPKVFDKFYRVPDADFWKQGGSGLGLALVHQLVEKLEGIIQVKSSDGWTTFTVQIPTTISP</sequence>
<evidence type="ECO:0000256" key="3">
    <source>
        <dbReference type="ARBA" id="ARBA00022553"/>
    </source>
</evidence>
<dbReference type="InterPro" id="IPR036890">
    <property type="entry name" value="HATPase_C_sf"/>
</dbReference>
<comment type="caution">
    <text evidence="10">The sequence shown here is derived from an EMBL/GenBank/DDBJ whole genome shotgun (WGS) entry which is preliminary data.</text>
</comment>
<dbReference type="PROSITE" id="PS50109">
    <property type="entry name" value="HIS_KIN"/>
    <property type="match status" value="1"/>
</dbReference>
<dbReference type="SMART" id="SM00388">
    <property type="entry name" value="HisKA"/>
    <property type="match status" value="1"/>
</dbReference>
<feature type="domain" description="Response regulatory" evidence="9">
    <location>
        <begin position="3"/>
        <end position="119"/>
    </location>
</feature>
<gene>
    <name evidence="10" type="ORF">NDI37_03670</name>
</gene>
<dbReference type="Gene3D" id="3.40.50.2300">
    <property type="match status" value="1"/>
</dbReference>
<feature type="modified residue" description="4-aspartylphosphate" evidence="6">
    <location>
        <position position="52"/>
    </location>
</feature>
<dbReference type="InterPro" id="IPR003661">
    <property type="entry name" value="HisK_dim/P_dom"/>
</dbReference>
<keyword evidence="4" id="KW-0418">Kinase</keyword>
<keyword evidence="5" id="KW-0902">Two-component regulatory system</keyword>
<dbReference type="SUPFAM" id="SSF52172">
    <property type="entry name" value="CheY-like"/>
    <property type="match status" value="1"/>
</dbReference>
<evidence type="ECO:0000259" key="9">
    <source>
        <dbReference type="PROSITE" id="PS50110"/>
    </source>
</evidence>
<evidence type="ECO:0000259" key="8">
    <source>
        <dbReference type="PROSITE" id="PS50109"/>
    </source>
</evidence>
<dbReference type="Gene3D" id="1.10.287.130">
    <property type="match status" value="1"/>
</dbReference>
<feature type="domain" description="Histidine kinase" evidence="8">
    <location>
        <begin position="148"/>
        <end position="370"/>
    </location>
</feature>
<dbReference type="InterPro" id="IPR001789">
    <property type="entry name" value="Sig_transdc_resp-reg_receiver"/>
</dbReference>
<evidence type="ECO:0000256" key="1">
    <source>
        <dbReference type="ARBA" id="ARBA00000085"/>
    </source>
</evidence>
<evidence type="ECO:0000256" key="2">
    <source>
        <dbReference type="ARBA" id="ARBA00012438"/>
    </source>
</evidence>
<dbReference type="Proteomes" id="UP001442494">
    <property type="component" value="Unassembled WGS sequence"/>
</dbReference>
<dbReference type="Pfam" id="PF00512">
    <property type="entry name" value="HisKA"/>
    <property type="match status" value="1"/>
</dbReference>
<dbReference type="InterPro" id="IPR011006">
    <property type="entry name" value="CheY-like_superfamily"/>
</dbReference>
<dbReference type="PANTHER" id="PTHR43547">
    <property type="entry name" value="TWO-COMPONENT HISTIDINE KINASE"/>
    <property type="match status" value="1"/>
</dbReference>
<protein>
    <recommendedName>
        <fullName evidence="2">histidine kinase</fullName>
        <ecNumber evidence="2">2.7.13.3</ecNumber>
    </recommendedName>
</protein>
<evidence type="ECO:0000313" key="10">
    <source>
        <dbReference type="EMBL" id="MEP0863563.1"/>
    </source>
</evidence>
<evidence type="ECO:0000256" key="6">
    <source>
        <dbReference type="PROSITE-ProRule" id="PRU00169"/>
    </source>
</evidence>
<dbReference type="EC" id="2.7.13.3" evidence="2"/>
<dbReference type="CDD" id="cd17574">
    <property type="entry name" value="REC_OmpR"/>
    <property type="match status" value="1"/>
</dbReference>
<dbReference type="Pfam" id="PF02518">
    <property type="entry name" value="HATPase_c"/>
    <property type="match status" value="1"/>
</dbReference>
<proteinExistence type="predicted"/>
<dbReference type="SMART" id="SM00448">
    <property type="entry name" value="REC"/>
    <property type="match status" value="1"/>
</dbReference>
<dbReference type="PROSITE" id="PS50110">
    <property type="entry name" value="RESPONSE_REGULATORY"/>
    <property type="match status" value="1"/>
</dbReference>
<dbReference type="SMART" id="SM00387">
    <property type="entry name" value="HATPase_c"/>
    <property type="match status" value="1"/>
</dbReference>
<accession>A0ABV0JJE5</accession>
<evidence type="ECO:0000256" key="4">
    <source>
        <dbReference type="ARBA" id="ARBA00022777"/>
    </source>
</evidence>
<keyword evidence="4" id="KW-0808">Transferase</keyword>
<dbReference type="InterPro" id="IPR036097">
    <property type="entry name" value="HisK_dim/P_sf"/>
</dbReference>
<dbReference type="Gene3D" id="3.30.565.10">
    <property type="entry name" value="Histidine kinase-like ATPase, C-terminal domain"/>
    <property type="match status" value="1"/>
</dbReference>
<dbReference type="InterPro" id="IPR005467">
    <property type="entry name" value="His_kinase_dom"/>
</dbReference>
<dbReference type="SUPFAM" id="SSF47384">
    <property type="entry name" value="Homodimeric domain of signal transducing histidine kinase"/>
    <property type="match status" value="1"/>
</dbReference>
<keyword evidence="7" id="KW-0175">Coiled coil</keyword>
<reference evidence="10 11" key="1">
    <citation type="submission" date="2022-04" db="EMBL/GenBank/DDBJ databases">
        <title>Positive selection, recombination, and allopatry shape intraspecific diversity of widespread and dominant cyanobacteria.</title>
        <authorList>
            <person name="Wei J."/>
            <person name="Shu W."/>
            <person name="Hu C."/>
        </authorList>
    </citation>
    <scope>NUCLEOTIDE SEQUENCE [LARGE SCALE GENOMIC DNA]</scope>
    <source>
        <strain evidence="10 11">GB2-A5</strain>
    </source>
</reference>
<comment type="catalytic activity">
    <reaction evidence="1">
        <text>ATP + protein L-histidine = ADP + protein N-phospho-L-histidine.</text>
        <dbReference type="EC" id="2.7.13.3"/>
    </reaction>
</comment>
<dbReference type="InterPro" id="IPR004358">
    <property type="entry name" value="Sig_transdc_His_kin-like_C"/>
</dbReference>
<evidence type="ECO:0000313" key="11">
    <source>
        <dbReference type="Proteomes" id="UP001442494"/>
    </source>
</evidence>
<dbReference type="EMBL" id="JAMPKK010000005">
    <property type="protein sequence ID" value="MEP0863563.1"/>
    <property type="molecule type" value="Genomic_DNA"/>
</dbReference>
<name>A0ABV0JJE5_9CYAN</name>
<dbReference type="PRINTS" id="PR00344">
    <property type="entry name" value="BCTRLSENSOR"/>
</dbReference>
<organism evidence="10 11">
    <name type="scientific">Funiculus sociatus GB2-A5</name>
    <dbReference type="NCBI Taxonomy" id="2933946"/>
    <lineage>
        <taxon>Bacteria</taxon>
        <taxon>Bacillati</taxon>
        <taxon>Cyanobacteriota</taxon>
        <taxon>Cyanophyceae</taxon>
        <taxon>Coleofasciculales</taxon>
        <taxon>Coleofasciculaceae</taxon>
        <taxon>Funiculus</taxon>
    </lineage>
</organism>
<dbReference type="CDD" id="cd00082">
    <property type="entry name" value="HisKA"/>
    <property type="match status" value="1"/>
</dbReference>